<evidence type="ECO:0000313" key="1">
    <source>
        <dbReference type="EMBL" id="KAF5095576.1"/>
    </source>
</evidence>
<organism evidence="1 2">
    <name type="scientific">Geotrichum galactomycetum</name>
    <dbReference type="NCBI Taxonomy" id="27317"/>
    <lineage>
        <taxon>Eukaryota</taxon>
        <taxon>Fungi</taxon>
        <taxon>Dikarya</taxon>
        <taxon>Ascomycota</taxon>
        <taxon>Saccharomycotina</taxon>
        <taxon>Dipodascomycetes</taxon>
        <taxon>Dipodascales</taxon>
        <taxon>Dipodascaceae</taxon>
        <taxon>Geotrichum</taxon>
    </lineage>
</organism>
<name>A0ACB6V2B5_9ASCO</name>
<reference evidence="1 2" key="1">
    <citation type="journal article" date="2020" name="Front. Microbiol.">
        <title>Phenotypic and Genetic Characterization of the Cheese Ripening Yeast Geotrichum candidum.</title>
        <authorList>
            <person name="Perkins V."/>
            <person name="Vignola S."/>
            <person name="Lessard M.H."/>
            <person name="Plante P.L."/>
            <person name="Corbeil J."/>
            <person name="Dugat-Bony E."/>
            <person name="Frenette M."/>
            <person name="Labrie S."/>
        </authorList>
    </citation>
    <scope>NUCLEOTIDE SEQUENCE [LARGE SCALE GENOMIC DNA]</scope>
    <source>
        <strain evidence="1 2">LMA-1147</strain>
    </source>
</reference>
<sequence length="676" mass="70671">MGTTNNEIWSSMLKAVGGVNTTPSGTLLLVSRQQTTQTDLIMQLQASALRATGGSGAFDSIAGRLNNNNVHGGNNGSAELPAIANSFLLGYTFVETRDYDDKLAHLDIYTAVGDADERAYGTLLRDFLEKQYQSPTNDASANSTSTSTSSPGSGSNAGKKSGKFVVGIVVDWNEDVREFARFVGDWLRLLRRSVAGLAGVAAVEDELKHRLQTYIAPSGTTSAAAIGATVSSATGSGDSGVVELPLEEGQYEVPLGFDLVLIAANAQNVLPETLGAGSRSGDTPFSDDVVDYIQQVLRTIALTHGASLIYAPATSHLEEGATNRDALAKLVGERLQIPLVGEIGAAVPSVVDQSGILVPAGWDSVGKILALREGFPDSIREAWVHSVAIDADDSDKASSAVSGEVFDNTEELERDGAVEIYERTITKLHPSSGNANGSRGANGGSGSDLDGAKGGEEVTLRTDFQAFLAGQYDILESRIKKEQETSPYKRNARQFGGFASSSAAGSAFSGLQGVPHENDINIGGIQVEGVEEVLRRLKIQETIMNKEPTTPRSGSSTPDVSPFNMMSTNSSGSIKINNTDGLSGHAQGTPTRPSLNLSTATHGNITGSGSHIGLSGVSPTTARFSGIGTTSSVSTSLGNNATAGSKIDSGTNIGDRPNPQIEAVSNFFQNILDRNR</sequence>
<dbReference type="EMBL" id="QVQA01000119">
    <property type="protein sequence ID" value="KAF5095576.1"/>
    <property type="molecule type" value="Genomic_DNA"/>
</dbReference>
<accession>A0ACB6V2B5</accession>
<keyword evidence="2" id="KW-1185">Reference proteome</keyword>
<dbReference type="Proteomes" id="UP000744676">
    <property type="component" value="Unassembled WGS sequence"/>
</dbReference>
<gene>
    <name evidence="1" type="ORF">D0Z00_003091</name>
</gene>
<evidence type="ECO:0000313" key="2">
    <source>
        <dbReference type="Proteomes" id="UP000744676"/>
    </source>
</evidence>
<comment type="caution">
    <text evidence="1">The sequence shown here is derived from an EMBL/GenBank/DDBJ whole genome shotgun (WGS) entry which is preliminary data.</text>
</comment>
<proteinExistence type="predicted"/>
<protein>
    <submittedName>
        <fullName evidence="1">Uncharacterized protein</fullName>
    </submittedName>
</protein>